<gene>
    <name evidence="1" type="ORF">F751_5875</name>
</gene>
<dbReference type="RefSeq" id="XP_011399999.1">
    <property type="nucleotide sequence ID" value="XM_011401697.1"/>
</dbReference>
<dbReference type="EMBL" id="KL662141">
    <property type="protein sequence ID" value="KFM27043.1"/>
    <property type="molecule type" value="Genomic_DNA"/>
</dbReference>
<accession>A0A087SMT9</accession>
<keyword evidence="2" id="KW-1185">Reference proteome</keyword>
<dbReference type="Proteomes" id="UP000028924">
    <property type="component" value="Unassembled WGS sequence"/>
</dbReference>
<organism evidence="1 2">
    <name type="scientific">Auxenochlorella protothecoides</name>
    <name type="common">Green microalga</name>
    <name type="synonym">Chlorella protothecoides</name>
    <dbReference type="NCBI Taxonomy" id="3075"/>
    <lineage>
        <taxon>Eukaryota</taxon>
        <taxon>Viridiplantae</taxon>
        <taxon>Chlorophyta</taxon>
        <taxon>core chlorophytes</taxon>
        <taxon>Trebouxiophyceae</taxon>
        <taxon>Chlorellales</taxon>
        <taxon>Chlorellaceae</taxon>
        <taxon>Auxenochlorella</taxon>
    </lineage>
</organism>
<reference evidence="1 2" key="1">
    <citation type="journal article" date="2014" name="BMC Genomics">
        <title>Oil accumulation mechanisms of the oleaginous microalga Chlorella protothecoides revealed through its genome, transcriptomes, and proteomes.</title>
        <authorList>
            <person name="Gao C."/>
            <person name="Wang Y."/>
            <person name="Shen Y."/>
            <person name="Yan D."/>
            <person name="He X."/>
            <person name="Dai J."/>
            <person name="Wu Q."/>
        </authorList>
    </citation>
    <scope>NUCLEOTIDE SEQUENCE [LARGE SCALE GENOMIC DNA]</scope>
    <source>
        <strain evidence="1 2">0710</strain>
    </source>
</reference>
<evidence type="ECO:0000313" key="1">
    <source>
        <dbReference type="EMBL" id="KFM27043.1"/>
    </source>
</evidence>
<protein>
    <submittedName>
        <fullName evidence="1">Uncharacterized protein</fullName>
    </submittedName>
</protein>
<name>A0A087SMT9_AUXPR</name>
<dbReference type="KEGG" id="apro:F751_5875"/>
<evidence type="ECO:0000313" key="2">
    <source>
        <dbReference type="Proteomes" id="UP000028924"/>
    </source>
</evidence>
<sequence length="66" mass="7442">MQFKSLVMGSRRPGRNISRLTSPSCMGMTSYWECVCSASHCGSLKPPGIWWPSWLDLTSQTSRRTC</sequence>
<proteinExistence type="predicted"/>
<dbReference type="AlphaFoldDB" id="A0A087SMT9"/>
<dbReference type="GeneID" id="23617266"/>